<evidence type="ECO:0000313" key="2">
    <source>
        <dbReference type="EMBL" id="GAA0466120.1"/>
    </source>
</evidence>
<dbReference type="InterPro" id="IPR000182">
    <property type="entry name" value="GNAT_dom"/>
</dbReference>
<protein>
    <submittedName>
        <fullName evidence="2">GNAT family N-acetyltransferase</fullName>
    </submittedName>
</protein>
<dbReference type="PROSITE" id="PS51186">
    <property type="entry name" value="GNAT"/>
    <property type="match status" value="1"/>
</dbReference>
<dbReference type="Gene3D" id="3.40.630.30">
    <property type="match status" value="1"/>
</dbReference>
<name>A0ABN1A2N7_9BACI</name>
<evidence type="ECO:0000313" key="3">
    <source>
        <dbReference type="Proteomes" id="UP001500740"/>
    </source>
</evidence>
<dbReference type="EMBL" id="BAAACZ010000018">
    <property type="protein sequence ID" value="GAA0466120.1"/>
    <property type="molecule type" value="Genomic_DNA"/>
</dbReference>
<dbReference type="SUPFAM" id="SSF55729">
    <property type="entry name" value="Acyl-CoA N-acyltransferases (Nat)"/>
    <property type="match status" value="1"/>
</dbReference>
<evidence type="ECO:0000259" key="1">
    <source>
        <dbReference type="PROSITE" id="PS51186"/>
    </source>
</evidence>
<proteinExistence type="predicted"/>
<accession>A0ABN1A2N7</accession>
<gene>
    <name evidence="2" type="ORF">GCM10008935_22490</name>
</gene>
<dbReference type="Proteomes" id="UP001500740">
    <property type="component" value="Unassembled WGS sequence"/>
</dbReference>
<sequence length="189" mass="22472">MILESQKFDIIAETERLIIRPLNENDYENWLNEFTNRFPSQHRHDMGKMDMSKCSYEWFKNLINQHQELALTDTAYIFAVFLKEDGRQLGKVDFSTLERDDFQWGRVGYSFHNQHWGKGYGQEAVKEALDIAFKMLNYHRIEAHINLDNPASIKLAESVGMAYECTRKGFIYEFGEWTDNLIYYLNFIE</sequence>
<comment type="caution">
    <text evidence="2">The sequence shown here is derived from an EMBL/GenBank/DDBJ whole genome shotgun (WGS) entry which is preliminary data.</text>
</comment>
<keyword evidence="3" id="KW-1185">Reference proteome</keyword>
<dbReference type="Pfam" id="PF13302">
    <property type="entry name" value="Acetyltransf_3"/>
    <property type="match status" value="1"/>
</dbReference>
<organism evidence="2 3">
    <name type="scientific">Alkalibacillus silvisoli</name>
    <dbReference type="NCBI Taxonomy" id="392823"/>
    <lineage>
        <taxon>Bacteria</taxon>
        <taxon>Bacillati</taxon>
        <taxon>Bacillota</taxon>
        <taxon>Bacilli</taxon>
        <taxon>Bacillales</taxon>
        <taxon>Bacillaceae</taxon>
        <taxon>Alkalibacillus</taxon>
    </lineage>
</organism>
<dbReference type="InterPro" id="IPR016181">
    <property type="entry name" value="Acyl_CoA_acyltransferase"/>
</dbReference>
<reference evidence="2 3" key="1">
    <citation type="journal article" date="2019" name="Int. J. Syst. Evol. Microbiol.">
        <title>The Global Catalogue of Microorganisms (GCM) 10K type strain sequencing project: providing services to taxonomists for standard genome sequencing and annotation.</title>
        <authorList>
            <consortium name="The Broad Institute Genomics Platform"/>
            <consortium name="The Broad Institute Genome Sequencing Center for Infectious Disease"/>
            <person name="Wu L."/>
            <person name="Ma J."/>
        </authorList>
    </citation>
    <scope>NUCLEOTIDE SEQUENCE [LARGE SCALE GENOMIC DNA]</scope>
    <source>
        <strain evidence="2 3">JCM 14193</strain>
    </source>
</reference>
<dbReference type="PANTHER" id="PTHR43792">
    <property type="entry name" value="GNAT FAMILY, PUTATIVE (AFU_ORTHOLOGUE AFUA_3G00765)-RELATED-RELATED"/>
    <property type="match status" value="1"/>
</dbReference>
<dbReference type="InterPro" id="IPR051531">
    <property type="entry name" value="N-acetyltransferase"/>
</dbReference>
<feature type="domain" description="N-acetyltransferase" evidence="1">
    <location>
        <begin position="17"/>
        <end position="189"/>
    </location>
</feature>